<name>A0A024FUR0_9STRA</name>
<evidence type="ECO:0000313" key="1">
    <source>
        <dbReference type="EMBL" id="CCI10652.1"/>
    </source>
</evidence>
<reference evidence="1 2" key="1">
    <citation type="submission" date="2012-05" db="EMBL/GenBank/DDBJ databases">
        <title>Recombination and specialization in a pathogen metapopulation.</title>
        <authorList>
            <person name="Gardiner A."/>
            <person name="Kemen E."/>
            <person name="Schultz-Larsen T."/>
            <person name="MacLean D."/>
            <person name="Van Oosterhout C."/>
            <person name="Jones J.D.G."/>
        </authorList>
    </citation>
    <scope>NUCLEOTIDE SEQUENCE [LARGE SCALE GENOMIC DNA]</scope>
    <source>
        <strain evidence="1 2">Ac Nc2</strain>
    </source>
</reference>
<proteinExistence type="predicted"/>
<dbReference type="AlphaFoldDB" id="A0A024FUR0"/>
<dbReference type="EMBL" id="CAIX01000336">
    <property type="protein sequence ID" value="CCI10652.1"/>
    <property type="molecule type" value="Genomic_DNA"/>
</dbReference>
<comment type="caution">
    <text evidence="1">The sequence shown here is derived from an EMBL/GenBank/DDBJ whole genome shotgun (WGS) entry which is preliminary data.</text>
</comment>
<accession>A0A024FUR0</accession>
<protein>
    <submittedName>
        <fullName evidence="1">Uncharacterized protein</fullName>
    </submittedName>
</protein>
<keyword evidence="2" id="KW-1185">Reference proteome</keyword>
<dbReference type="InParanoid" id="A0A024FUR0"/>
<evidence type="ECO:0000313" key="2">
    <source>
        <dbReference type="Proteomes" id="UP000053237"/>
    </source>
</evidence>
<sequence>MPAEVILLSVLFMRGDKIFFQILCKMFCHHHTEISYTPQGCIARIPCHPILLIIVIFTAQYFSTLTHFRIQPKASFDCLTLCNLIVSSYLTSCRRLRKLPSRKSLPEDAVGDDYINSIRVDVFKPLIYLRVKAIRNRKAFQSTEGRLSRARGRLTDSAFHPVCSVRAINFLYCE</sequence>
<organism evidence="1 2">
    <name type="scientific">Albugo candida</name>
    <dbReference type="NCBI Taxonomy" id="65357"/>
    <lineage>
        <taxon>Eukaryota</taxon>
        <taxon>Sar</taxon>
        <taxon>Stramenopiles</taxon>
        <taxon>Oomycota</taxon>
        <taxon>Peronosporomycetes</taxon>
        <taxon>Albuginales</taxon>
        <taxon>Albuginaceae</taxon>
        <taxon>Albugo</taxon>
    </lineage>
</organism>
<gene>
    <name evidence="1" type="ORF">BN9_111490</name>
</gene>
<dbReference type="Proteomes" id="UP000053237">
    <property type="component" value="Unassembled WGS sequence"/>
</dbReference>